<gene>
    <name evidence="5" type="ORF">BIV23_28010</name>
</gene>
<reference evidence="5 6" key="1">
    <citation type="submission" date="2016-10" db="EMBL/GenBank/DDBJ databases">
        <title>Genome sequence of Streptomyces sp. MUSC 1.</title>
        <authorList>
            <person name="Lee L.-H."/>
            <person name="Ser H.-L."/>
            <person name="Law J.W.-F."/>
        </authorList>
    </citation>
    <scope>NUCLEOTIDE SEQUENCE [LARGE SCALE GENOMIC DNA]</scope>
    <source>
        <strain evidence="5 6">MUSC 1</strain>
    </source>
</reference>
<dbReference type="PRINTS" id="PR01210">
    <property type="entry name" value="GGTRANSPTASE"/>
</dbReference>
<proteinExistence type="inferred from homology"/>
<keyword evidence="2" id="KW-0808">Transferase</keyword>
<dbReference type="GO" id="GO:0016740">
    <property type="term" value="F:transferase activity"/>
    <property type="evidence" value="ECO:0007669"/>
    <property type="project" value="UniProtKB-KW"/>
</dbReference>
<accession>A0A1S2Q180</accession>
<keyword evidence="6" id="KW-1185">Reference proteome</keyword>
<evidence type="ECO:0000313" key="5">
    <source>
        <dbReference type="EMBL" id="OIJ99869.1"/>
    </source>
</evidence>
<comment type="similarity">
    <text evidence="1">Belongs to the gamma-glutamyltransferase family.</text>
</comment>
<dbReference type="RefSeq" id="WP_071383754.1">
    <property type="nucleotide sequence ID" value="NZ_MLYO01000049.1"/>
</dbReference>
<dbReference type="OrthoDB" id="9781342at2"/>
<dbReference type="InterPro" id="IPR051792">
    <property type="entry name" value="GGT_bact"/>
</dbReference>
<evidence type="ECO:0000256" key="4">
    <source>
        <dbReference type="ARBA" id="ARBA00023145"/>
    </source>
</evidence>
<dbReference type="InterPro" id="IPR029055">
    <property type="entry name" value="Ntn_hydrolases_N"/>
</dbReference>
<dbReference type="PANTHER" id="PTHR43199:SF1">
    <property type="entry name" value="GLUTATHIONE HYDROLASE PROENZYME"/>
    <property type="match status" value="1"/>
</dbReference>
<dbReference type="Gene3D" id="1.10.246.130">
    <property type="match status" value="1"/>
</dbReference>
<keyword evidence="4" id="KW-0865">Zymogen</keyword>
<sequence>MVAAASPPAALAGCAVLWRGGSAADAAVAVQAVLAVVEPQSSGLGGGTQILYWDAGRRRVRFFEGLAQAPAVTTRGLRLPTEHEQRLGIRAFGDSVEHTGRAVGVPGTVRVLGLLHRRFGRRPWGSLFDAGRRLAARGFPAGRYLHDMAGEGCAYPDVRALYCPGGRPMPTGARVANPELARVLYEVAAGGADAFYAPRGGIAPALVQGAARGTLKPATDSRGPAVIPSLMTVRDMADYRARERAPLCRRAVGYRVCTAPPPAFGGIDVLGILGLADRKGIAARTPGTLGHAHLLIESGRLAGVDARACAGDPDLGDIPVEGLLSPAYLDRRAALISSTTAVRGVRPGRCAATAPGTVSNDATSQVSIVDGYGNALSMTTAVNQNFGCGLLVRGMVLNNALTNFAPAGTGGHNLMEPHKHPTTSMAPTLVFTPQGRPRLVAGSAGGGPIPDYVAHQILDTLIHHLDPRTALAHGHVSGQTTTNHCNGLRDVRSDVEQGTRAERFLPGLRALGHPCATAVPLRSGAALIDITPGGALLAAADPRRDGAAAGG</sequence>
<dbReference type="Proteomes" id="UP000179642">
    <property type="component" value="Unassembled WGS sequence"/>
</dbReference>
<evidence type="ECO:0000256" key="2">
    <source>
        <dbReference type="ARBA" id="ARBA00022679"/>
    </source>
</evidence>
<dbReference type="Pfam" id="PF01019">
    <property type="entry name" value="G_glu_transpept"/>
    <property type="match status" value="1"/>
</dbReference>
<dbReference type="InterPro" id="IPR043138">
    <property type="entry name" value="GGT_lsub"/>
</dbReference>
<organism evidence="5 6">
    <name type="scientific">Streptomyces monashensis</name>
    <dbReference type="NCBI Taxonomy" id="1678012"/>
    <lineage>
        <taxon>Bacteria</taxon>
        <taxon>Bacillati</taxon>
        <taxon>Actinomycetota</taxon>
        <taxon>Actinomycetes</taxon>
        <taxon>Kitasatosporales</taxon>
        <taxon>Streptomycetaceae</taxon>
        <taxon>Streptomyces</taxon>
    </lineage>
</organism>
<evidence type="ECO:0008006" key="7">
    <source>
        <dbReference type="Google" id="ProtNLM"/>
    </source>
</evidence>
<evidence type="ECO:0000313" key="6">
    <source>
        <dbReference type="Proteomes" id="UP000179642"/>
    </source>
</evidence>
<dbReference type="InterPro" id="IPR043137">
    <property type="entry name" value="GGT_ssub_C"/>
</dbReference>
<dbReference type="SUPFAM" id="SSF56235">
    <property type="entry name" value="N-terminal nucleophile aminohydrolases (Ntn hydrolases)"/>
    <property type="match status" value="1"/>
</dbReference>
<evidence type="ECO:0000256" key="1">
    <source>
        <dbReference type="ARBA" id="ARBA00009381"/>
    </source>
</evidence>
<name>A0A1S2Q180_9ACTN</name>
<dbReference type="AlphaFoldDB" id="A0A1S2Q180"/>
<dbReference type="Gene3D" id="3.60.20.40">
    <property type="match status" value="1"/>
</dbReference>
<comment type="caution">
    <text evidence="5">The sequence shown here is derived from an EMBL/GenBank/DDBJ whole genome shotgun (WGS) entry which is preliminary data.</text>
</comment>
<keyword evidence="3" id="KW-0378">Hydrolase</keyword>
<dbReference type="EMBL" id="MLYO01000049">
    <property type="protein sequence ID" value="OIJ99869.1"/>
    <property type="molecule type" value="Genomic_DNA"/>
</dbReference>
<dbReference type="GO" id="GO:0016787">
    <property type="term" value="F:hydrolase activity"/>
    <property type="evidence" value="ECO:0007669"/>
    <property type="project" value="UniProtKB-KW"/>
</dbReference>
<protein>
    <recommendedName>
        <fullName evidence="7">Gamma-glutamyltransferase</fullName>
    </recommendedName>
</protein>
<evidence type="ECO:0000256" key="3">
    <source>
        <dbReference type="ARBA" id="ARBA00022801"/>
    </source>
</evidence>
<dbReference type="PANTHER" id="PTHR43199">
    <property type="entry name" value="GLUTATHIONE HYDROLASE"/>
    <property type="match status" value="1"/>
</dbReference>